<gene>
    <name evidence="1" type="ORF">BV25DRAFT_1837711</name>
</gene>
<proteinExistence type="predicted"/>
<reference evidence="1" key="2">
    <citation type="journal article" date="2022" name="New Phytol.">
        <title>Evolutionary transition to the ectomycorrhizal habit in the genomes of a hyperdiverse lineage of mushroom-forming fungi.</title>
        <authorList>
            <person name="Looney B."/>
            <person name="Miyauchi S."/>
            <person name="Morin E."/>
            <person name="Drula E."/>
            <person name="Courty P.E."/>
            <person name="Kohler A."/>
            <person name="Kuo A."/>
            <person name="LaButti K."/>
            <person name="Pangilinan J."/>
            <person name="Lipzen A."/>
            <person name="Riley R."/>
            <person name="Andreopoulos W."/>
            <person name="He G."/>
            <person name="Johnson J."/>
            <person name="Nolan M."/>
            <person name="Tritt A."/>
            <person name="Barry K.W."/>
            <person name="Grigoriev I.V."/>
            <person name="Nagy L.G."/>
            <person name="Hibbett D."/>
            <person name="Henrissat B."/>
            <person name="Matheny P.B."/>
            <person name="Labbe J."/>
            <person name="Martin F.M."/>
        </authorList>
    </citation>
    <scope>NUCLEOTIDE SEQUENCE</scope>
    <source>
        <strain evidence="1">HHB10654</strain>
    </source>
</reference>
<dbReference type="EMBL" id="MU277203">
    <property type="protein sequence ID" value="KAI0063350.1"/>
    <property type="molecule type" value="Genomic_DNA"/>
</dbReference>
<reference evidence="1" key="1">
    <citation type="submission" date="2021-03" db="EMBL/GenBank/DDBJ databases">
        <authorList>
            <consortium name="DOE Joint Genome Institute"/>
            <person name="Ahrendt S."/>
            <person name="Looney B.P."/>
            <person name="Miyauchi S."/>
            <person name="Morin E."/>
            <person name="Drula E."/>
            <person name="Courty P.E."/>
            <person name="Chicoki N."/>
            <person name="Fauchery L."/>
            <person name="Kohler A."/>
            <person name="Kuo A."/>
            <person name="Labutti K."/>
            <person name="Pangilinan J."/>
            <person name="Lipzen A."/>
            <person name="Riley R."/>
            <person name="Andreopoulos W."/>
            <person name="He G."/>
            <person name="Johnson J."/>
            <person name="Barry K.W."/>
            <person name="Grigoriev I.V."/>
            <person name="Nagy L."/>
            <person name="Hibbett D."/>
            <person name="Henrissat B."/>
            <person name="Matheny P.B."/>
            <person name="Labbe J."/>
            <person name="Martin F."/>
        </authorList>
    </citation>
    <scope>NUCLEOTIDE SEQUENCE</scope>
    <source>
        <strain evidence="1">HHB10654</strain>
    </source>
</reference>
<organism evidence="1 2">
    <name type="scientific">Artomyces pyxidatus</name>
    <dbReference type="NCBI Taxonomy" id="48021"/>
    <lineage>
        <taxon>Eukaryota</taxon>
        <taxon>Fungi</taxon>
        <taxon>Dikarya</taxon>
        <taxon>Basidiomycota</taxon>
        <taxon>Agaricomycotina</taxon>
        <taxon>Agaricomycetes</taxon>
        <taxon>Russulales</taxon>
        <taxon>Auriscalpiaceae</taxon>
        <taxon>Artomyces</taxon>
    </lineage>
</organism>
<evidence type="ECO:0000313" key="1">
    <source>
        <dbReference type="EMBL" id="KAI0063350.1"/>
    </source>
</evidence>
<dbReference type="Proteomes" id="UP000814140">
    <property type="component" value="Unassembled WGS sequence"/>
</dbReference>
<accession>A0ACB8T3P8</accession>
<keyword evidence="2" id="KW-1185">Reference proteome</keyword>
<sequence length="289" mass="32143">MAQALDWETYHLNGVKRGTGNSWNKVEMPIGASESNDQPDSAAITSMSAHGITRPFLQRSRHRQALEKKEIVGFHDPQTPIGATGIPDDPALELEPQTLLRLSCLLQAEKLTFGGEKPDFLLRWQIAPVEQAPRLHELRSWEMGFPSRDPGSISRYQLGNCIHRISYTHPLNGSRVFTSGSRKSSRVGIHGDHDRSVGKGGQRPAVATKTTHKAGRILQQEQKVKEVEGAQFPSTLEPSKSKRERTFSNGAHVDWIFRGQQGRERVERSQNQCNIAKVVESSKGGSIKI</sequence>
<comment type="caution">
    <text evidence="1">The sequence shown here is derived from an EMBL/GenBank/DDBJ whole genome shotgun (WGS) entry which is preliminary data.</text>
</comment>
<evidence type="ECO:0000313" key="2">
    <source>
        <dbReference type="Proteomes" id="UP000814140"/>
    </source>
</evidence>
<name>A0ACB8T3P8_9AGAM</name>
<protein>
    <submittedName>
        <fullName evidence="1">Uncharacterized protein</fullName>
    </submittedName>
</protein>